<dbReference type="PROSITE" id="PS50235">
    <property type="entry name" value="USP_3"/>
    <property type="match status" value="1"/>
</dbReference>
<feature type="compositionally biased region" description="Polar residues" evidence="2">
    <location>
        <begin position="150"/>
        <end position="160"/>
    </location>
</feature>
<feature type="region of interest" description="Disordered" evidence="2">
    <location>
        <begin position="295"/>
        <end position="321"/>
    </location>
</feature>
<evidence type="ECO:0000259" key="3">
    <source>
        <dbReference type="PROSITE" id="PS50235"/>
    </source>
</evidence>
<dbReference type="InterPro" id="IPR038765">
    <property type="entry name" value="Papain-like_cys_pep_sf"/>
</dbReference>
<dbReference type="SUPFAM" id="SSF54001">
    <property type="entry name" value="Cysteine proteinases"/>
    <property type="match status" value="1"/>
</dbReference>
<evidence type="ECO:0000256" key="2">
    <source>
        <dbReference type="SAM" id="MobiDB-lite"/>
    </source>
</evidence>
<keyword evidence="5" id="KW-1185">Reference proteome</keyword>
<comment type="similarity">
    <text evidence="1">Belongs to the peptidase C19 family.</text>
</comment>
<dbReference type="InterPro" id="IPR050164">
    <property type="entry name" value="Peptidase_C19"/>
</dbReference>
<dbReference type="Gene3D" id="3.90.70.10">
    <property type="entry name" value="Cysteine proteinases"/>
    <property type="match status" value="2"/>
</dbReference>
<feature type="compositionally biased region" description="Basic and acidic residues" evidence="2">
    <location>
        <begin position="301"/>
        <end position="316"/>
    </location>
</feature>
<dbReference type="PROSITE" id="PS00972">
    <property type="entry name" value="USP_1"/>
    <property type="match status" value="1"/>
</dbReference>
<dbReference type="PANTHER" id="PTHR24006:SF690">
    <property type="entry name" value="UBIQUITIN CARBOXYL-TERMINAL HYDROLASE 17"/>
    <property type="match status" value="1"/>
</dbReference>
<dbReference type="InterPro" id="IPR018200">
    <property type="entry name" value="USP_CS"/>
</dbReference>
<feature type="region of interest" description="Disordered" evidence="2">
    <location>
        <begin position="98"/>
        <end position="168"/>
    </location>
</feature>
<reference evidence="4 5" key="1">
    <citation type="journal article" date="2021" name="Comput. Struct. Biotechnol. J.">
        <title>De novo genome assembly of the potent medicinal plant Rehmannia glutinosa using nanopore technology.</title>
        <authorList>
            <person name="Ma L."/>
            <person name="Dong C."/>
            <person name="Song C."/>
            <person name="Wang X."/>
            <person name="Zheng X."/>
            <person name="Niu Y."/>
            <person name="Chen S."/>
            <person name="Feng W."/>
        </authorList>
    </citation>
    <scope>NUCLEOTIDE SEQUENCE [LARGE SCALE GENOMIC DNA]</scope>
    <source>
        <strain evidence="4">DH-2019</strain>
    </source>
</reference>
<feature type="region of interest" description="Disordered" evidence="2">
    <location>
        <begin position="189"/>
        <end position="214"/>
    </location>
</feature>
<proteinExistence type="inferred from homology"/>
<dbReference type="Proteomes" id="UP001318860">
    <property type="component" value="Unassembled WGS sequence"/>
</dbReference>
<feature type="domain" description="USP" evidence="3">
    <location>
        <begin position="402"/>
        <end position="661"/>
    </location>
</feature>
<dbReference type="EMBL" id="JABTTQ020000006">
    <property type="protein sequence ID" value="KAK6154178.1"/>
    <property type="molecule type" value="Genomic_DNA"/>
</dbReference>
<gene>
    <name evidence="4" type="ORF">DH2020_013817</name>
</gene>
<dbReference type="PANTHER" id="PTHR24006">
    <property type="entry name" value="UBIQUITIN CARBOXYL-TERMINAL HYDROLASE"/>
    <property type="match status" value="1"/>
</dbReference>
<feature type="compositionally biased region" description="Low complexity" evidence="2">
    <location>
        <begin position="232"/>
        <end position="243"/>
    </location>
</feature>
<feature type="compositionally biased region" description="Low complexity" evidence="2">
    <location>
        <begin position="107"/>
        <end position="124"/>
    </location>
</feature>
<name>A0ABR0X3D0_REHGL</name>
<evidence type="ECO:0000313" key="4">
    <source>
        <dbReference type="EMBL" id="KAK6154178.1"/>
    </source>
</evidence>
<evidence type="ECO:0000313" key="5">
    <source>
        <dbReference type="Proteomes" id="UP001318860"/>
    </source>
</evidence>
<feature type="region of interest" description="Disordered" evidence="2">
    <location>
        <begin position="228"/>
        <end position="261"/>
    </location>
</feature>
<organism evidence="4 5">
    <name type="scientific">Rehmannia glutinosa</name>
    <name type="common">Chinese foxglove</name>
    <dbReference type="NCBI Taxonomy" id="99300"/>
    <lineage>
        <taxon>Eukaryota</taxon>
        <taxon>Viridiplantae</taxon>
        <taxon>Streptophyta</taxon>
        <taxon>Embryophyta</taxon>
        <taxon>Tracheophyta</taxon>
        <taxon>Spermatophyta</taxon>
        <taxon>Magnoliopsida</taxon>
        <taxon>eudicotyledons</taxon>
        <taxon>Gunneridae</taxon>
        <taxon>Pentapetalae</taxon>
        <taxon>asterids</taxon>
        <taxon>lamiids</taxon>
        <taxon>Lamiales</taxon>
        <taxon>Orobanchaceae</taxon>
        <taxon>Rehmannieae</taxon>
        <taxon>Rehmannia</taxon>
    </lineage>
</organism>
<dbReference type="Pfam" id="PF00443">
    <property type="entry name" value="UCH"/>
    <property type="match status" value="2"/>
</dbReference>
<comment type="caution">
    <text evidence="4">The sequence shown here is derived from an EMBL/GenBank/DDBJ whole genome shotgun (WGS) entry which is preliminary data.</text>
</comment>
<protein>
    <recommendedName>
        <fullName evidence="3">USP domain-containing protein</fullName>
    </recommendedName>
</protein>
<evidence type="ECO:0000256" key="1">
    <source>
        <dbReference type="ARBA" id="ARBA00009085"/>
    </source>
</evidence>
<accession>A0ABR0X3D0</accession>
<dbReference type="InterPro" id="IPR001394">
    <property type="entry name" value="Peptidase_C19_UCH"/>
</dbReference>
<sequence length="773" mass="86194">MPPRSTNFEACGFPPKKNFGLTKACEDRVLFFPPGRVTFSFHFCSSGKCQIIHWRQGHKDDCRPATSLHSSKESECHVEAVLENQFENNINNEAKICSDPTQQLDNSGSSSSSLSCFSSSPGQSETSNDASISEVLESATPIRQDKESSEGINSHMCRTTSDSDEADVPSLFPLNSTVYAVKNMLDANKINRTQPTKPDEGFQTTSFKDKRSGNGAAVLKEFGLGTTELRSSKSSSSSKTSSSVVNHRNQAPSNGKITKSMYARGSSNHNIDLRSTQCSKSLSVSSSEGYWKNEAQMVNGKETRSKSFRSSENDKKKCTKTGSTHISLSEIEGVQVLSQPTSKTLKTSVRKFVQQFRVPKQSKSHRFDTWKDSAGNYNHKIIFPPKLFMKLYSCDGVEFHPVGLMNCGNSCYANAVLQCLTFTRPLTSYLLQGLHSKTCKSQEELVPYLNLVDTMQSIWLEEACLSGSLAEDSTLLGLTFGGYLRSKIKCMKCLGRSEQFDRMMDLTVEIDGDIDRLEEALAQFTISETLGGDDKYKCSRCKSYEKAKKKLTVIEAPNILTIVLKRFRSGNLEKLNKLVQFPNVLNLAPYMSGMNDKYPIYHLYAVVVHLNVMNAAYSGHYISYVKDFRGEWFRIDDSRVSHVDLETVHTPRVPSLVTNSSVHSDGRTKEAISVAKKKNLKSKPNSFTESIMLHQRPERHSYWTPPNDFTGNRIMDSEDWGFHSNKNHILDSLSDSSSIFSASDTGSYSTDSTKDSSADDISGYIFGANFYRP</sequence>
<feature type="compositionally biased region" description="Polar residues" evidence="2">
    <location>
        <begin position="244"/>
        <end position="257"/>
    </location>
</feature>
<dbReference type="InterPro" id="IPR028889">
    <property type="entry name" value="USP"/>
</dbReference>
<feature type="compositionally biased region" description="Polar residues" evidence="2">
    <location>
        <begin position="190"/>
        <end position="206"/>
    </location>
</feature>